<dbReference type="SUPFAM" id="SSF52218">
    <property type="entry name" value="Flavoproteins"/>
    <property type="match status" value="1"/>
</dbReference>
<name>A0ABT1ZVL9_9BURK</name>
<evidence type="ECO:0000256" key="1">
    <source>
        <dbReference type="ARBA" id="ARBA00006252"/>
    </source>
</evidence>
<dbReference type="Gene3D" id="3.40.50.360">
    <property type="match status" value="1"/>
</dbReference>
<evidence type="ECO:0000256" key="2">
    <source>
        <dbReference type="ARBA" id="ARBA00023002"/>
    </source>
</evidence>
<keyword evidence="5" id="KW-1185">Reference proteome</keyword>
<evidence type="ECO:0000313" key="4">
    <source>
        <dbReference type="EMBL" id="MCS0583956.1"/>
    </source>
</evidence>
<dbReference type="InterPro" id="IPR029039">
    <property type="entry name" value="Flavoprotein-like_sf"/>
</dbReference>
<dbReference type="PANTHER" id="PTHR10204">
    <property type="entry name" value="NAD P H OXIDOREDUCTASE-RELATED"/>
    <property type="match status" value="1"/>
</dbReference>
<gene>
    <name evidence="4" type="ORF">NX784_20370</name>
</gene>
<dbReference type="Proteomes" id="UP001204151">
    <property type="component" value="Unassembled WGS sequence"/>
</dbReference>
<dbReference type="Pfam" id="PF02525">
    <property type="entry name" value="Flavodoxin_2"/>
    <property type="match status" value="1"/>
</dbReference>
<sequence>MHVPILVIQGHPDCGRPHLCHALAQAYADGARAAGHTVATLEPARLHLPLLTSPDEWQHAPASPEVAAAQDRIRQAQHLVFFYPLWLGDMPAMLKGFLEQVARPGFAIDPAARDPLRAGLLRGRSARLVVTMGMPAPFYRWFYGAHSVRLMRRNILGFSGIAPVRTTLVGGAATLTPAQVERWCTDMRRLGAKGS</sequence>
<organism evidence="4 5">
    <name type="scientific">Massilia pinisoli</name>
    <dbReference type="NCBI Taxonomy" id="1772194"/>
    <lineage>
        <taxon>Bacteria</taxon>
        <taxon>Pseudomonadati</taxon>
        <taxon>Pseudomonadota</taxon>
        <taxon>Betaproteobacteria</taxon>
        <taxon>Burkholderiales</taxon>
        <taxon>Oxalobacteraceae</taxon>
        <taxon>Telluria group</taxon>
        <taxon>Massilia</taxon>
    </lineage>
</organism>
<comment type="caution">
    <text evidence="4">The sequence shown here is derived from an EMBL/GenBank/DDBJ whole genome shotgun (WGS) entry which is preliminary data.</text>
</comment>
<reference evidence="4 5" key="1">
    <citation type="submission" date="2022-08" db="EMBL/GenBank/DDBJ databases">
        <title>Reclassification of Massilia species as members of the genera Telluria, Duganella, Pseudoduganella, Mokoshia gen. nov. and Zemynaea gen. nov. using orthogonal and non-orthogonal genome-based approaches.</title>
        <authorList>
            <person name="Bowman J.P."/>
        </authorList>
    </citation>
    <scope>NUCLEOTIDE SEQUENCE [LARGE SCALE GENOMIC DNA]</scope>
    <source>
        <strain evidence="4 5">JCM 31316</strain>
    </source>
</reference>
<accession>A0ABT1ZVL9</accession>
<feature type="domain" description="Flavodoxin-like fold" evidence="3">
    <location>
        <begin position="5"/>
        <end position="177"/>
    </location>
</feature>
<dbReference type="EMBL" id="JANUGW010000017">
    <property type="protein sequence ID" value="MCS0583956.1"/>
    <property type="molecule type" value="Genomic_DNA"/>
</dbReference>
<dbReference type="PANTHER" id="PTHR10204:SF34">
    <property type="entry name" value="NAD(P)H DEHYDROGENASE [QUINONE] 1 ISOFORM 1"/>
    <property type="match status" value="1"/>
</dbReference>
<evidence type="ECO:0000313" key="5">
    <source>
        <dbReference type="Proteomes" id="UP001204151"/>
    </source>
</evidence>
<protein>
    <submittedName>
        <fullName evidence="4">NAD(P)H-dependent oxidoreductase</fullName>
    </submittedName>
</protein>
<keyword evidence="2" id="KW-0560">Oxidoreductase</keyword>
<dbReference type="RefSeq" id="WP_258818522.1">
    <property type="nucleotide sequence ID" value="NZ_JANUGW010000017.1"/>
</dbReference>
<dbReference type="InterPro" id="IPR051545">
    <property type="entry name" value="NAD(P)H_dehydrogenase_qn"/>
</dbReference>
<evidence type="ECO:0000259" key="3">
    <source>
        <dbReference type="Pfam" id="PF02525"/>
    </source>
</evidence>
<proteinExistence type="inferred from homology"/>
<dbReference type="InterPro" id="IPR003680">
    <property type="entry name" value="Flavodoxin_fold"/>
</dbReference>
<comment type="similarity">
    <text evidence="1">Belongs to the NAD(P)H dehydrogenase (quinone) family.</text>
</comment>